<sequence>MLRTDGFAIHQLHTERNFDEEDSLELRIGMFVSEDGQPAILARLTVQHDGLLLAAMSNASVIAEDAERFVEMSDEELTDLVSNSVVPHIAYDAAAVSLRVAAGLFASAVEIPRATPEFEVDILRSDDKESESADAADPVDAAHGS</sequence>
<evidence type="ECO:0000313" key="3">
    <source>
        <dbReference type="Proteomes" id="UP001575652"/>
    </source>
</evidence>
<reference evidence="2 3" key="1">
    <citation type="submission" date="2024-09" db="EMBL/GenBank/DDBJ databases">
        <authorList>
            <person name="Salinas-Garcia M.A."/>
            <person name="Prieme A."/>
        </authorList>
    </citation>
    <scope>NUCLEOTIDE SEQUENCE [LARGE SCALE GENOMIC DNA]</scope>
    <source>
        <strain evidence="2 3">DSM 21081</strain>
    </source>
</reference>
<accession>A0ABV4UPT3</accession>
<name>A0ABV4UPT3_9MICC</name>
<dbReference type="EMBL" id="JBHDLJ010000013">
    <property type="protein sequence ID" value="MFB0835669.1"/>
    <property type="molecule type" value="Genomic_DNA"/>
</dbReference>
<feature type="region of interest" description="Disordered" evidence="1">
    <location>
        <begin position="123"/>
        <end position="145"/>
    </location>
</feature>
<evidence type="ECO:0000256" key="1">
    <source>
        <dbReference type="SAM" id="MobiDB-lite"/>
    </source>
</evidence>
<keyword evidence="3" id="KW-1185">Reference proteome</keyword>
<dbReference type="Proteomes" id="UP001575652">
    <property type="component" value="Unassembled WGS sequence"/>
</dbReference>
<comment type="caution">
    <text evidence="2">The sequence shown here is derived from an EMBL/GenBank/DDBJ whole genome shotgun (WGS) entry which is preliminary data.</text>
</comment>
<dbReference type="RefSeq" id="WP_373972846.1">
    <property type="nucleotide sequence ID" value="NZ_JBHDLJ010000013.1"/>
</dbReference>
<proteinExistence type="predicted"/>
<evidence type="ECO:0000313" key="2">
    <source>
        <dbReference type="EMBL" id="MFB0835669.1"/>
    </source>
</evidence>
<protein>
    <submittedName>
        <fullName evidence="2">Uncharacterized protein</fullName>
    </submittedName>
</protein>
<gene>
    <name evidence="2" type="ORF">ACETWP_13845</name>
</gene>
<organism evidence="2 3">
    <name type="scientific">Arthrobacter halodurans</name>
    <dbReference type="NCBI Taxonomy" id="516699"/>
    <lineage>
        <taxon>Bacteria</taxon>
        <taxon>Bacillati</taxon>
        <taxon>Actinomycetota</taxon>
        <taxon>Actinomycetes</taxon>
        <taxon>Micrococcales</taxon>
        <taxon>Micrococcaceae</taxon>
        <taxon>Arthrobacter</taxon>
    </lineage>
</organism>